<evidence type="ECO:0000313" key="2">
    <source>
        <dbReference type="Proteomes" id="UP001187192"/>
    </source>
</evidence>
<dbReference type="Proteomes" id="UP001187192">
    <property type="component" value="Unassembled WGS sequence"/>
</dbReference>
<dbReference type="Gene3D" id="3.30.559.10">
    <property type="entry name" value="Chloramphenicol acetyltransferase-like domain"/>
    <property type="match status" value="1"/>
</dbReference>
<dbReference type="Pfam" id="PF02458">
    <property type="entry name" value="Transferase"/>
    <property type="match status" value="1"/>
</dbReference>
<dbReference type="InterPro" id="IPR023213">
    <property type="entry name" value="CAT-like_dom_sf"/>
</dbReference>
<dbReference type="EMBL" id="BTGU01000070">
    <property type="protein sequence ID" value="GMN57444.1"/>
    <property type="molecule type" value="Genomic_DNA"/>
</dbReference>
<dbReference type="AlphaFoldDB" id="A0AA88DLD2"/>
<gene>
    <name evidence="1" type="ORF">TIFTF001_026542</name>
</gene>
<sequence>MKAKEIKRSSRKVYYIRSTLCLRLESPNQGAENVAKARDKAPLMEGLSLSHHFQKGRDIKMINDSYMGSGLDYYEVTRKRPSLGSTLMITAWSRLSFHTTDFGWGEPVLSGPVALPEKEVVLFLPHEKERKSINVLLCLPPPAMTMFQELVHI</sequence>
<reference evidence="1" key="1">
    <citation type="submission" date="2023-07" db="EMBL/GenBank/DDBJ databases">
        <title>draft genome sequence of fig (Ficus carica).</title>
        <authorList>
            <person name="Takahashi T."/>
            <person name="Nishimura K."/>
        </authorList>
    </citation>
    <scope>NUCLEOTIDE SEQUENCE</scope>
</reference>
<organism evidence="1 2">
    <name type="scientific">Ficus carica</name>
    <name type="common">Common fig</name>
    <dbReference type="NCBI Taxonomy" id="3494"/>
    <lineage>
        <taxon>Eukaryota</taxon>
        <taxon>Viridiplantae</taxon>
        <taxon>Streptophyta</taxon>
        <taxon>Embryophyta</taxon>
        <taxon>Tracheophyta</taxon>
        <taxon>Spermatophyta</taxon>
        <taxon>Magnoliopsida</taxon>
        <taxon>eudicotyledons</taxon>
        <taxon>Gunneridae</taxon>
        <taxon>Pentapetalae</taxon>
        <taxon>rosids</taxon>
        <taxon>fabids</taxon>
        <taxon>Rosales</taxon>
        <taxon>Moraceae</taxon>
        <taxon>Ficeae</taxon>
        <taxon>Ficus</taxon>
    </lineage>
</organism>
<protein>
    <submittedName>
        <fullName evidence="1">Uncharacterized protein</fullName>
    </submittedName>
</protein>
<dbReference type="Gramene" id="FCD_00018474-RA">
    <property type="protein sequence ID" value="FCD_00018474-RA:cds"/>
    <property type="gene ID" value="FCD_00018474"/>
</dbReference>
<proteinExistence type="predicted"/>
<keyword evidence="2" id="KW-1185">Reference proteome</keyword>
<name>A0AA88DLD2_FICCA</name>
<accession>A0AA88DLD2</accession>
<evidence type="ECO:0000313" key="1">
    <source>
        <dbReference type="EMBL" id="GMN57444.1"/>
    </source>
</evidence>
<comment type="caution">
    <text evidence="1">The sequence shown here is derived from an EMBL/GenBank/DDBJ whole genome shotgun (WGS) entry which is preliminary data.</text>
</comment>